<protein>
    <submittedName>
        <fullName evidence="2">Uncharacterized protein</fullName>
    </submittedName>
</protein>
<reference evidence="2 3" key="1">
    <citation type="submission" date="2020-04" db="EMBL/GenBank/DDBJ databases">
        <authorList>
            <person name="De Canck E."/>
        </authorList>
    </citation>
    <scope>NUCLEOTIDE SEQUENCE [LARGE SCALE GENOMIC DNA]</scope>
    <source>
        <strain evidence="2 3">LMG 28138</strain>
    </source>
</reference>
<dbReference type="EMBL" id="CADIKM010000026">
    <property type="protein sequence ID" value="CAB3797543.1"/>
    <property type="molecule type" value="Genomic_DNA"/>
</dbReference>
<keyword evidence="3" id="KW-1185">Reference proteome</keyword>
<feature type="transmembrane region" description="Helical" evidence="1">
    <location>
        <begin position="59"/>
        <end position="76"/>
    </location>
</feature>
<keyword evidence="1" id="KW-1133">Transmembrane helix</keyword>
<dbReference type="RefSeq" id="WP_175106790.1">
    <property type="nucleotide sequence ID" value="NZ_CADIKM010000026.1"/>
</dbReference>
<keyword evidence="1" id="KW-0812">Transmembrane</keyword>
<dbReference type="AlphaFoldDB" id="A0A6S7BEB5"/>
<gene>
    <name evidence="2" type="ORF">LMG28138_04267</name>
</gene>
<proteinExistence type="predicted"/>
<evidence type="ECO:0000313" key="2">
    <source>
        <dbReference type="EMBL" id="CAB3797543.1"/>
    </source>
</evidence>
<dbReference type="Proteomes" id="UP000494115">
    <property type="component" value="Unassembled WGS sequence"/>
</dbReference>
<accession>A0A6S7BEB5</accession>
<evidence type="ECO:0000256" key="1">
    <source>
        <dbReference type="SAM" id="Phobius"/>
    </source>
</evidence>
<sequence>MGWFETVFLAAVIGFAGWRFHPSRGGRRAGFVVGAAIVVALAVKLGGNASGAFSDGQSLEWLATVLSAIAVVALLGRTGGGRGPDSHP</sequence>
<evidence type="ECO:0000313" key="3">
    <source>
        <dbReference type="Proteomes" id="UP000494115"/>
    </source>
</evidence>
<feature type="transmembrane region" description="Helical" evidence="1">
    <location>
        <begin position="29"/>
        <end position="47"/>
    </location>
</feature>
<name>A0A6S7BEB5_9BURK</name>
<feature type="transmembrane region" description="Helical" evidence="1">
    <location>
        <begin position="6"/>
        <end position="22"/>
    </location>
</feature>
<organism evidence="2 3">
    <name type="scientific">Pararobbsia alpina</name>
    <dbReference type="NCBI Taxonomy" id="621374"/>
    <lineage>
        <taxon>Bacteria</taxon>
        <taxon>Pseudomonadati</taxon>
        <taxon>Pseudomonadota</taxon>
        <taxon>Betaproteobacteria</taxon>
        <taxon>Burkholderiales</taxon>
        <taxon>Burkholderiaceae</taxon>
        <taxon>Pararobbsia</taxon>
    </lineage>
</organism>
<keyword evidence="1" id="KW-0472">Membrane</keyword>